<dbReference type="Proteomes" id="UP000279194">
    <property type="component" value="Unassembled WGS sequence"/>
</dbReference>
<reference evidence="1 2" key="1">
    <citation type="submission" date="2018-10" db="EMBL/GenBank/DDBJ databases">
        <title>Streptococcus hillyeri sp. nov., isolated from equine tracheal sample.</title>
        <authorList>
            <person name="Macfadyen A.C."/>
            <person name="Waller A."/>
            <person name="Paterson G.K."/>
        </authorList>
    </citation>
    <scope>NUCLEOTIDE SEQUENCE [LARGE SCALE GENOMIC DNA]</scope>
    <source>
        <strain evidence="1 2">28462</strain>
    </source>
</reference>
<gene>
    <name evidence="1" type="ORF">EAF07_10110</name>
</gene>
<organism evidence="1 2">
    <name type="scientific">Streptococcus hillyeri</name>
    <dbReference type="NCBI Taxonomy" id="2282420"/>
    <lineage>
        <taxon>Bacteria</taxon>
        <taxon>Bacillati</taxon>
        <taxon>Bacillota</taxon>
        <taxon>Bacilli</taxon>
        <taxon>Lactobacillales</taxon>
        <taxon>Streptococcaceae</taxon>
        <taxon>Streptococcus</taxon>
    </lineage>
</organism>
<comment type="caution">
    <text evidence="1">The sequence shown here is derived from an EMBL/GenBank/DDBJ whole genome shotgun (WGS) entry which is preliminary data.</text>
</comment>
<accession>A0A3L9DM71</accession>
<evidence type="ECO:0000313" key="1">
    <source>
        <dbReference type="EMBL" id="RLY01207.1"/>
    </source>
</evidence>
<dbReference type="AlphaFoldDB" id="A0A3L9DM71"/>
<protein>
    <submittedName>
        <fullName evidence="1">Uncharacterized protein</fullName>
    </submittedName>
</protein>
<keyword evidence="2" id="KW-1185">Reference proteome</keyword>
<dbReference type="EMBL" id="RCVM01000032">
    <property type="protein sequence ID" value="RLY01207.1"/>
    <property type="molecule type" value="Genomic_DNA"/>
</dbReference>
<name>A0A3L9DM71_9STRE</name>
<sequence length="60" mass="7517">MKAKILIWIKLRHEVELNKLDFMLYIFKKWQIAKRKAITHSCRLKTQWNLRWEITFLEKS</sequence>
<proteinExistence type="predicted"/>
<evidence type="ECO:0000313" key="2">
    <source>
        <dbReference type="Proteomes" id="UP000279194"/>
    </source>
</evidence>